<keyword evidence="2 5" id="KW-0378">Hydrolase</keyword>
<dbReference type="InterPro" id="IPR029069">
    <property type="entry name" value="HotDog_dom_sf"/>
</dbReference>
<dbReference type="Pfam" id="PF13279">
    <property type="entry name" value="4HBT_2"/>
    <property type="match status" value="1"/>
</dbReference>
<dbReference type="EC" id="3.1.2.-" evidence="5"/>
<dbReference type="PANTHER" id="PTHR31793:SF27">
    <property type="entry name" value="NOVEL THIOESTERASE SUPERFAMILY DOMAIN AND SAPOSIN A-TYPE DOMAIN CONTAINING PROTEIN (0610012H03RIK)"/>
    <property type="match status" value="1"/>
</dbReference>
<dbReference type="CDD" id="cd00586">
    <property type="entry name" value="4HBT"/>
    <property type="match status" value="1"/>
</dbReference>
<sequence length="176" mass="20754">MSEILHPLQSEVTLITSFQDADPMGVIYHGNYFRFFEEVRRIMMDKIEYNYHEMKDSGYMWPIIDTRVKYIKAIPFNHQIKVSAKLTEWENRLRVDYEIHDANTGARMTRAHTMQVAVTIEEQEMCFASPKVFTDKVEHWHQFGDLPQTTEKQPSDQQSDPSQVSNTQQQVKHESV</sequence>
<feature type="region of interest" description="Disordered" evidence="3">
    <location>
        <begin position="145"/>
        <end position="176"/>
    </location>
</feature>
<dbReference type="GO" id="GO:0047617">
    <property type="term" value="F:fatty acyl-CoA hydrolase activity"/>
    <property type="evidence" value="ECO:0007669"/>
    <property type="project" value="TreeGrafter"/>
</dbReference>
<comment type="caution">
    <text evidence="5">The sequence shown here is derived from an EMBL/GenBank/DDBJ whole genome shotgun (WGS) entry which is preliminary data.</text>
</comment>
<dbReference type="InterPro" id="IPR050563">
    <property type="entry name" value="4-hydroxybenzoyl-CoA_TE"/>
</dbReference>
<feature type="compositionally biased region" description="Low complexity" evidence="3">
    <location>
        <begin position="155"/>
        <end position="165"/>
    </location>
</feature>
<organism evidence="5 7">
    <name type="scientific">Vibrio splendidus</name>
    <dbReference type="NCBI Taxonomy" id="29497"/>
    <lineage>
        <taxon>Bacteria</taxon>
        <taxon>Pseudomonadati</taxon>
        <taxon>Pseudomonadota</taxon>
        <taxon>Gammaproteobacteria</taxon>
        <taxon>Vibrionales</taxon>
        <taxon>Vibrionaceae</taxon>
        <taxon>Vibrio</taxon>
    </lineage>
</organism>
<proteinExistence type="inferred from homology"/>
<evidence type="ECO:0000256" key="1">
    <source>
        <dbReference type="ARBA" id="ARBA00005953"/>
    </source>
</evidence>
<reference evidence="4 6" key="1">
    <citation type="submission" date="2015-08" db="EMBL/GenBank/DDBJ databases">
        <title>Draft Genome Sequence of Vibrio splendidus UCD-SED7.</title>
        <authorList>
            <person name="Lee R.D."/>
            <person name="Lang J.M."/>
            <person name="Coil D.A."/>
            <person name="Jospin G."/>
            <person name="Eisen J.A."/>
        </authorList>
    </citation>
    <scope>NUCLEOTIDE SEQUENCE [LARGE SCALE GENOMIC DNA]</scope>
    <source>
        <strain evidence="4 6">UCD-SED7</strain>
    </source>
</reference>
<dbReference type="EMBL" id="JAUYVL010000017">
    <property type="protein sequence ID" value="MDP2503141.1"/>
    <property type="molecule type" value="Genomic_DNA"/>
</dbReference>
<evidence type="ECO:0000313" key="7">
    <source>
        <dbReference type="Proteomes" id="UP001177935"/>
    </source>
</evidence>
<dbReference type="Proteomes" id="UP000050463">
    <property type="component" value="Unassembled WGS sequence"/>
</dbReference>
<evidence type="ECO:0000313" key="6">
    <source>
        <dbReference type="Proteomes" id="UP000050463"/>
    </source>
</evidence>
<dbReference type="Gene3D" id="3.10.129.10">
    <property type="entry name" value="Hotdog Thioesterase"/>
    <property type="match status" value="1"/>
</dbReference>
<evidence type="ECO:0000256" key="2">
    <source>
        <dbReference type="ARBA" id="ARBA00022801"/>
    </source>
</evidence>
<dbReference type="RefSeq" id="WP_054548137.1">
    <property type="nucleotide sequence ID" value="NZ_AP025508.1"/>
</dbReference>
<dbReference type="Proteomes" id="UP001177935">
    <property type="component" value="Unassembled WGS sequence"/>
</dbReference>
<protein>
    <submittedName>
        <fullName evidence="4">4-hydroxybenzoyl-CoA thioesterase</fullName>
    </submittedName>
    <submittedName>
        <fullName evidence="5">Acyl-CoA thioesterase</fullName>
        <ecNumber evidence="5">3.1.2.-</ecNumber>
    </submittedName>
</protein>
<comment type="similarity">
    <text evidence="1">Belongs to the 4-hydroxybenzoyl-CoA thioesterase family.</text>
</comment>
<evidence type="ECO:0000256" key="3">
    <source>
        <dbReference type="SAM" id="MobiDB-lite"/>
    </source>
</evidence>
<accession>A0A1B9QUM0</accession>
<dbReference type="SUPFAM" id="SSF54637">
    <property type="entry name" value="Thioesterase/thiol ester dehydrase-isomerase"/>
    <property type="match status" value="1"/>
</dbReference>
<name>A0A1B9QUM0_VIBSP</name>
<evidence type="ECO:0000313" key="4">
    <source>
        <dbReference type="EMBL" id="KPL92658.1"/>
    </source>
</evidence>
<reference evidence="5" key="2">
    <citation type="submission" date="2023-07" db="EMBL/GenBank/DDBJ databases">
        <title>Genome content predicts the carbon catabolic preferences of heterotrophic bacteria.</title>
        <authorList>
            <person name="Gralka M."/>
        </authorList>
    </citation>
    <scope>NUCLEOTIDE SEQUENCE</scope>
    <source>
        <strain evidence="5">6E02</strain>
    </source>
</reference>
<dbReference type="EMBL" id="LIZK01000010">
    <property type="protein sequence ID" value="KPL92658.1"/>
    <property type="molecule type" value="Genomic_DNA"/>
</dbReference>
<dbReference type="PANTHER" id="PTHR31793">
    <property type="entry name" value="4-HYDROXYBENZOYL-COA THIOESTERASE FAMILY MEMBER"/>
    <property type="match status" value="1"/>
</dbReference>
<gene>
    <name evidence="4" type="ORF">AN168_19630</name>
    <name evidence="5" type="ORF">Q8W42_20705</name>
</gene>
<evidence type="ECO:0000313" key="5">
    <source>
        <dbReference type="EMBL" id="MDP2503141.1"/>
    </source>
</evidence>
<dbReference type="AlphaFoldDB" id="A0A1B9QUM0"/>